<evidence type="ECO:0000313" key="4">
    <source>
        <dbReference type="Proteomes" id="UP001143400"/>
    </source>
</evidence>
<evidence type="ECO:0000313" key="2">
    <source>
        <dbReference type="EMBL" id="MBM7849943.1"/>
    </source>
</evidence>
<dbReference type="Proteomes" id="UP001143400">
    <property type="component" value="Unassembled WGS sequence"/>
</dbReference>
<sequence length="315" mass="32811">MSGVTATPVDVAILCRGTADVKGCAASVRAQGLGGMRMVIISDGGENDHFARDLAASRPDLFALPHNDASTERRWATGAQAPFLLTLSAGQRLVAGAIDAALALMTSRPDVVAGCSRCAEAEETALPTINDWRIDDGLSAIRRMCGAASAPSGDGPVIVRAALGAPFGRPGGEGARLGAWLRLSLRGAVAECAAPLAVRAPAEPEDDSSPLRSLNARREAFAAFFRTDGRRLADAAALARLANLRLAQQAYWAVCAERARGHATASGDLLRFARRLAPAAGPRAWGLLEAGGPPPAPRSGRFTAFCRRLALEVFP</sequence>
<accession>A0A9W6ITE2</accession>
<evidence type="ECO:0008006" key="5">
    <source>
        <dbReference type="Google" id="ProtNLM"/>
    </source>
</evidence>
<evidence type="ECO:0000313" key="3">
    <source>
        <dbReference type="Proteomes" id="UP000758856"/>
    </source>
</evidence>
<proteinExistence type="predicted"/>
<reference evidence="1" key="3">
    <citation type="submission" date="2023-01" db="EMBL/GenBank/DDBJ databases">
        <authorList>
            <person name="Sun Q."/>
            <person name="Evtushenko L."/>
        </authorList>
    </citation>
    <scope>NUCLEOTIDE SEQUENCE</scope>
    <source>
        <strain evidence="1">VKM B-1606</strain>
    </source>
</reference>
<evidence type="ECO:0000313" key="1">
    <source>
        <dbReference type="EMBL" id="GLK55234.1"/>
    </source>
</evidence>
<comment type="caution">
    <text evidence="1">The sequence shown here is derived from an EMBL/GenBank/DDBJ whole genome shotgun (WGS) entry which is preliminary data.</text>
</comment>
<reference evidence="2 3" key="2">
    <citation type="submission" date="2021-01" db="EMBL/GenBank/DDBJ databases">
        <title>Genomic Encyclopedia of Type Strains, Phase IV (KMG-IV): sequencing the most valuable type-strain genomes for metagenomic binning, comparative biology and taxonomic classification.</title>
        <authorList>
            <person name="Goeker M."/>
        </authorList>
    </citation>
    <scope>NUCLEOTIDE SEQUENCE [LARGE SCALE GENOMIC DNA]</scope>
    <source>
        <strain evidence="2 3">DSM 6130</strain>
    </source>
</reference>
<reference evidence="1" key="1">
    <citation type="journal article" date="2014" name="Int. J. Syst. Evol. Microbiol.">
        <title>Complete genome sequence of Corynebacterium casei LMG S-19264T (=DSM 44701T), isolated from a smear-ripened cheese.</title>
        <authorList>
            <consortium name="US DOE Joint Genome Institute (JGI-PGF)"/>
            <person name="Walter F."/>
            <person name="Albersmeier A."/>
            <person name="Kalinowski J."/>
            <person name="Ruckert C."/>
        </authorList>
    </citation>
    <scope>NUCLEOTIDE SEQUENCE</scope>
    <source>
        <strain evidence="1">VKM B-1606</strain>
    </source>
</reference>
<name>A0A9W6ITE2_9HYPH</name>
<protein>
    <recommendedName>
        <fullName evidence="5">Glycosyl transferase family 2</fullName>
    </recommendedName>
</protein>
<dbReference type="RefSeq" id="WP_204948422.1">
    <property type="nucleotide sequence ID" value="NZ_BSFF01000002.1"/>
</dbReference>
<dbReference type="AlphaFoldDB" id="A0A9W6ITE2"/>
<gene>
    <name evidence="1" type="ORF">GCM10008170_12530</name>
    <name evidence="2" type="ORF">JOD31_000155</name>
</gene>
<dbReference type="EMBL" id="JAFBCY010000001">
    <property type="protein sequence ID" value="MBM7849943.1"/>
    <property type="molecule type" value="Genomic_DNA"/>
</dbReference>
<keyword evidence="3" id="KW-1185">Reference proteome</keyword>
<dbReference type="Proteomes" id="UP000758856">
    <property type="component" value="Unassembled WGS sequence"/>
</dbReference>
<organism evidence="1 4">
    <name type="scientific">Methylopila capsulata</name>
    <dbReference type="NCBI Taxonomy" id="61654"/>
    <lineage>
        <taxon>Bacteria</taxon>
        <taxon>Pseudomonadati</taxon>
        <taxon>Pseudomonadota</taxon>
        <taxon>Alphaproteobacteria</taxon>
        <taxon>Hyphomicrobiales</taxon>
        <taxon>Methylopilaceae</taxon>
        <taxon>Methylopila</taxon>
    </lineage>
</organism>
<dbReference type="EMBL" id="BSFF01000002">
    <property type="protein sequence ID" value="GLK55234.1"/>
    <property type="molecule type" value="Genomic_DNA"/>
</dbReference>